<feature type="compositionally biased region" description="Basic and acidic residues" evidence="11">
    <location>
        <begin position="553"/>
        <end position="563"/>
    </location>
</feature>
<sequence>MPAGAQLDKPLKAGISRLRLRVVVVAFLSRLFCLSLTCFWAHRHPAYNSQSSLLHPTAVKRQDYISSSLLEHRLSSPHSSALRHFHPFHLTDFEPPRSHTEEGIENPERAEFEKAQPPHVAPQSEKSRVLVLEPLTEEAIAPLFPEQGASSGVPTRDSELLTFRNGASTFLPSEVIPVSALPPWGRDPPPGSFDGAERLEPAGLGSRKSGGSRASSAGLSATRLSSSVSSPASQSSPGNSRSSPASASRIDDFVWRFVVPFLSWDGEYFVVFALQETAYYFELTHAFFPGLSLVYIHLGGFLRRVLSQACRVAQTAWPRFSFFSSETPTDKRGEEFRSNASFDSPDPLHEPASFLPGLDDATVYGLAAVLVSNLAFIFAALGVFEVARLHLAAEAESNDSADKASPNCLASATVLSSGRQLSLTALVPKPSQIQAHPGSEAVQASCINESENDHVEREDKGDYMVLAEKRGNEEDEREQACRIAFLAAGWFSFSAASIHMSAAYTESLFAALNTWGLYLLLVAERTAGLRTSRCCLDTRGNLLHCGENEPKAAAEQRRREGANRKQGVTLSPRAHESGRVNPERDFSVATLRKCLLLLPSAFLLRWGATFLFCLASFLRSNGSVALVPLFFHTLRTCPLIRSLRTGGDMRARSPPKRPLLRVSPSAAGDSASIRETCKSRDGDKSAANTHRCSGDDDKREAGPRAREDVGGCSSTTEDVMSSAPCLVCQNKRKQRRSYGRLLVATGAHWIVALLQAIAVVLPIFLVLAYPYYLYCACPKTSEVAVPACNVASAFLGQAVRTPYSRGAEAGHSGTRLPSSFAGSKGTRGSISSSLGRPGVVPALSQNESKFPSTLPNKFRHTLTFSQFAYDALAVGLPRSIGFVFSLLRRLRSTSLSSWVSEAKQATVELALNSSVTLDVHAVGKDPATNPVGKAQDRGVFSEPFDDSGDTPWGEGFTNTWPADQLKNYKEQRDHQSGLAGRGVPTGSGKRSLSDSILPVPQWCQARIPNIYPWIQREYWDVYFLGFFRFKKLYLILLALPFYFLALSCILFFLHRAWRARLRAGRLDDDEDCQGMDEIEKPLAGEKLQQAVEDRRPVKHSEHPRRFGKFVSLCRQGSRVLVAALLDPAFGEIFQLTLLMMFMFLCGNTNVFLRLSTACPILFLNMARLHDAYTLRRRDNFPCATATSSRFFLSSCCLCAPASPTTAGSSHAKRQSGVPLHTKNARKQSDGSDREQHSVVSKPYDVGTSFRVESIMGPHGTATTAKAPPPVGWRWWGFLSFMILFCHFLGPLLFGCYITWT</sequence>
<dbReference type="UniPathway" id="UPA00196"/>
<feature type="transmembrane region" description="Helical" evidence="12">
    <location>
        <begin position="1119"/>
        <end position="1144"/>
    </location>
</feature>
<feature type="transmembrane region" description="Helical" evidence="12">
    <location>
        <begin position="363"/>
        <end position="384"/>
    </location>
</feature>
<dbReference type="GO" id="GO:0000009">
    <property type="term" value="F:alpha-1,6-mannosyltransferase activity"/>
    <property type="evidence" value="ECO:0007669"/>
    <property type="project" value="InterPro"/>
</dbReference>
<reference evidence="13" key="1">
    <citation type="journal article" date="2015" name="PLoS ONE">
        <title>Comprehensive Evaluation of Toxoplasma gondii VEG and Neospora caninum LIV Genomes with Tachyzoite Stage Transcriptome and Proteome Defines Novel Transcript Features.</title>
        <authorList>
            <person name="Ramaprasad A."/>
            <person name="Mourier T."/>
            <person name="Naeem R."/>
            <person name="Malas T.B."/>
            <person name="Moussa E."/>
            <person name="Panigrahi A."/>
            <person name="Vermont S.J."/>
            <person name="Otto T.D."/>
            <person name="Wastling J."/>
            <person name="Pain A."/>
        </authorList>
    </citation>
    <scope>NUCLEOTIDE SEQUENCE</scope>
    <source>
        <strain evidence="13">Liverpool</strain>
    </source>
</reference>
<dbReference type="GO" id="GO:0004376">
    <property type="term" value="F:GPI mannosyltransferase activity"/>
    <property type="evidence" value="ECO:0007669"/>
    <property type="project" value="InterPro"/>
</dbReference>
<feature type="region of interest" description="Disordered" evidence="11">
    <location>
        <begin position="1203"/>
        <end position="1237"/>
    </location>
</feature>
<evidence type="ECO:0000256" key="10">
    <source>
        <dbReference type="ARBA" id="ARBA00023136"/>
    </source>
</evidence>
<evidence type="ECO:0000256" key="3">
    <source>
        <dbReference type="ARBA" id="ARBA00008698"/>
    </source>
</evidence>
<keyword evidence="4" id="KW-0337">GPI-anchor biosynthesis</keyword>
<feature type="compositionally biased region" description="Basic and acidic residues" evidence="11">
    <location>
        <begin position="692"/>
        <end position="709"/>
    </location>
</feature>
<feature type="region of interest" description="Disordered" evidence="11">
    <location>
        <begin position="645"/>
        <end position="718"/>
    </location>
</feature>
<feature type="transmembrane region" description="Helical" evidence="12">
    <location>
        <begin position="1032"/>
        <end position="1053"/>
    </location>
</feature>
<evidence type="ECO:0000256" key="12">
    <source>
        <dbReference type="SAM" id="Phobius"/>
    </source>
</evidence>
<feature type="region of interest" description="Disordered" evidence="11">
    <location>
        <begin position="553"/>
        <end position="578"/>
    </location>
</feature>
<comment type="subcellular location">
    <subcellularLocation>
        <location evidence="1">Endoplasmic reticulum membrane</location>
        <topology evidence="1">Multi-pass membrane protein</topology>
    </subcellularLocation>
</comment>
<feature type="transmembrane region" description="Helical" evidence="12">
    <location>
        <begin position="1274"/>
        <end position="1299"/>
    </location>
</feature>
<keyword evidence="9 12" id="KW-1133">Transmembrane helix</keyword>
<dbReference type="PANTHER" id="PTHR12468">
    <property type="entry name" value="GPI MANNOSYLTRANSFERASE 2"/>
    <property type="match status" value="1"/>
</dbReference>
<gene>
    <name evidence="13" type="ORF">BN1204_036430</name>
</gene>
<feature type="compositionally biased region" description="Basic and acidic residues" evidence="11">
    <location>
        <begin position="1226"/>
        <end position="1236"/>
    </location>
</feature>
<evidence type="ECO:0000256" key="6">
    <source>
        <dbReference type="ARBA" id="ARBA00022679"/>
    </source>
</evidence>
<comment type="pathway">
    <text evidence="2">Glycolipid biosynthesis; glycosylphosphatidylinositol-anchor biosynthesis.</text>
</comment>
<dbReference type="GO" id="GO:0006506">
    <property type="term" value="P:GPI anchor biosynthetic process"/>
    <property type="evidence" value="ECO:0007669"/>
    <property type="project" value="UniProtKB-UniPathway"/>
</dbReference>
<proteinExistence type="inferred from homology"/>
<evidence type="ECO:0000256" key="7">
    <source>
        <dbReference type="ARBA" id="ARBA00022692"/>
    </source>
</evidence>
<evidence type="ECO:0000256" key="1">
    <source>
        <dbReference type="ARBA" id="ARBA00004477"/>
    </source>
</evidence>
<evidence type="ECO:0000256" key="8">
    <source>
        <dbReference type="ARBA" id="ARBA00022824"/>
    </source>
</evidence>
<name>A0A0F7UFT1_NEOCL</name>
<feature type="region of interest" description="Disordered" evidence="11">
    <location>
        <begin position="179"/>
        <end position="246"/>
    </location>
</feature>
<evidence type="ECO:0000256" key="2">
    <source>
        <dbReference type="ARBA" id="ARBA00004687"/>
    </source>
</evidence>
<feature type="region of interest" description="Disordered" evidence="11">
    <location>
        <begin position="971"/>
        <end position="992"/>
    </location>
</feature>
<accession>A0A0F7UFT1</accession>
<evidence type="ECO:0000256" key="11">
    <source>
        <dbReference type="SAM" id="MobiDB-lite"/>
    </source>
</evidence>
<comment type="similarity">
    <text evidence="3">Belongs to the PIGV family.</text>
</comment>
<feature type="compositionally biased region" description="Polar residues" evidence="11">
    <location>
        <begin position="815"/>
        <end position="834"/>
    </location>
</feature>
<keyword evidence="7 12" id="KW-0812">Transmembrane</keyword>
<keyword evidence="5" id="KW-0328">Glycosyltransferase</keyword>
<protein>
    <submittedName>
        <fullName evidence="13">Phosphatidylinositol glycan class V, related</fullName>
    </submittedName>
</protein>
<feature type="region of interest" description="Disordered" evidence="11">
    <location>
        <begin position="806"/>
        <end position="834"/>
    </location>
</feature>
<dbReference type="GO" id="GO:0005789">
    <property type="term" value="C:endoplasmic reticulum membrane"/>
    <property type="evidence" value="ECO:0007669"/>
    <property type="project" value="UniProtKB-SubCell"/>
</dbReference>
<evidence type="ECO:0000256" key="4">
    <source>
        <dbReference type="ARBA" id="ARBA00022502"/>
    </source>
</evidence>
<dbReference type="EMBL" id="LN714483">
    <property type="protein sequence ID" value="CEL67856.1"/>
    <property type="molecule type" value="Genomic_DNA"/>
</dbReference>
<keyword evidence="10 12" id="KW-0472">Membrane</keyword>
<organism evidence="13">
    <name type="scientific">Neospora caninum (strain Liverpool)</name>
    <dbReference type="NCBI Taxonomy" id="572307"/>
    <lineage>
        <taxon>Eukaryota</taxon>
        <taxon>Sar</taxon>
        <taxon>Alveolata</taxon>
        <taxon>Apicomplexa</taxon>
        <taxon>Conoidasida</taxon>
        <taxon>Coccidia</taxon>
        <taxon>Eucoccidiorida</taxon>
        <taxon>Eimeriorina</taxon>
        <taxon>Sarcocystidae</taxon>
        <taxon>Neospora</taxon>
    </lineage>
</organism>
<dbReference type="InterPro" id="IPR007315">
    <property type="entry name" value="PIG-V/Gpi18"/>
</dbReference>
<evidence type="ECO:0000256" key="5">
    <source>
        <dbReference type="ARBA" id="ARBA00022676"/>
    </source>
</evidence>
<dbReference type="GO" id="GO:0031501">
    <property type="term" value="C:mannosyltransferase complex"/>
    <property type="evidence" value="ECO:0007669"/>
    <property type="project" value="TreeGrafter"/>
</dbReference>
<evidence type="ECO:0000313" key="13">
    <source>
        <dbReference type="EMBL" id="CEL67856.1"/>
    </source>
</evidence>
<feature type="compositionally biased region" description="Low complexity" evidence="11">
    <location>
        <begin position="202"/>
        <end position="246"/>
    </location>
</feature>
<dbReference type="PANTHER" id="PTHR12468:SF2">
    <property type="entry name" value="GPI MANNOSYLTRANSFERASE 2"/>
    <property type="match status" value="1"/>
</dbReference>
<dbReference type="Pfam" id="PF04188">
    <property type="entry name" value="Mannosyl_trans2"/>
    <property type="match status" value="1"/>
</dbReference>
<keyword evidence="8" id="KW-0256">Endoplasmic reticulum</keyword>
<keyword evidence="6" id="KW-0808">Transferase</keyword>
<feature type="compositionally biased region" description="Basic and acidic residues" evidence="11">
    <location>
        <begin position="675"/>
        <end position="684"/>
    </location>
</feature>
<feature type="transmembrane region" description="Helical" evidence="12">
    <location>
        <begin position="741"/>
        <end position="772"/>
    </location>
</feature>
<evidence type="ECO:0000256" key="9">
    <source>
        <dbReference type="ARBA" id="ARBA00022989"/>
    </source>
</evidence>